<dbReference type="Pfam" id="PF09709">
    <property type="entry name" value="Cas_Csd1"/>
    <property type="match status" value="1"/>
</dbReference>
<dbReference type="Proteomes" id="UP000253318">
    <property type="component" value="Unassembled WGS sequence"/>
</dbReference>
<dbReference type="InterPro" id="IPR010144">
    <property type="entry name" value="CRISPR-assoc_prot_Csd1-typ"/>
</dbReference>
<dbReference type="EMBL" id="QEIN01000178">
    <property type="protein sequence ID" value="RCV53960.1"/>
    <property type="molecule type" value="Genomic_DNA"/>
</dbReference>
<feature type="region of interest" description="Disordered" evidence="1">
    <location>
        <begin position="176"/>
        <end position="206"/>
    </location>
</feature>
<evidence type="ECO:0000256" key="1">
    <source>
        <dbReference type="SAM" id="MobiDB-lite"/>
    </source>
</evidence>
<keyword evidence="3" id="KW-1185">Reference proteome</keyword>
<organism evidence="2 3">
    <name type="scientific">Marinitenerispora sediminis</name>
    <dbReference type="NCBI Taxonomy" id="1931232"/>
    <lineage>
        <taxon>Bacteria</taxon>
        <taxon>Bacillati</taxon>
        <taxon>Actinomycetota</taxon>
        <taxon>Actinomycetes</taxon>
        <taxon>Streptosporangiales</taxon>
        <taxon>Nocardiopsidaceae</taxon>
        <taxon>Marinitenerispora</taxon>
    </lineage>
</organism>
<accession>A0A368T183</accession>
<protein>
    <submittedName>
        <fullName evidence="2">Type I-C CRISPR-associated protein Cas8c/Csd1</fullName>
    </submittedName>
</protein>
<comment type="caution">
    <text evidence="2">The sequence shown here is derived from an EMBL/GenBank/DDBJ whole genome shotgun (WGS) entry which is preliminary data.</text>
</comment>
<proteinExistence type="predicted"/>
<name>A0A368T183_9ACTN</name>
<dbReference type="RefSeq" id="WP_181874704.1">
    <property type="nucleotide sequence ID" value="NZ_QEIN01000178.1"/>
</dbReference>
<evidence type="ECO:0000313" key="2">
    <source>
        <dbReference type="EMBL" id="RCV53960.1"/>
    </source>
</evidence>
<feature type="non-terminal residue" evidence="2">
    <location>
        <position position="1"/>
    </location>
</feature>
<sequence length="206" mass="23217">RPRLLRAALTDTRLPPQFLARLLQRIGSDRRLDSARAALLRLLLTRSIRPGEEPVTPELDPDARHPAYVWGRMFATLARIQRDALGEVNAGIEDRFLRVAMTRPQAVYPSLLDKANKHLSRLRRSSDKGGWATLRERRLAELHELLGPRPLPATLTAEDQGRFLLGLYHQRADDLRAMREQAAKTKNTPPSGDTDHSDDTEEGPTA</sequence>
<evidence type="ECO:0000313" key="3">
    <source>
        <dbReference type="Proteomes" id="UP000253318"/>
    </source>
</evidence>
<feature type="compositionally biased region" description="Acidic residues" evidence="1">
    <location>
        <begin position="196"/>
        <end position="206"/>
    </location>
</feature>
<gene>
    <name evidence="2" type="ORF">DEF24_19875</name>
</gene>
<reference evidence="2 3" key="1">
    <citation type="submission" date="2018-04" db="EMBL/GenBank/DDBJ databases">
        <title>Novel actinobacteria from marine sediment.</title>
        <authorList>
            <person name="Ng Z.Y."/>
            <person name="Tan G.Y.A."/>
        </authorList>
    </citation>
    <scope>NUCLEOTIDE SEQUENCE [LARGE SCALE GENOMIC DNA]</scope>
    <source>
        <strain evidence="2 3">TPS81</strain>
    </source>
</reference>
<dbReference type="AlphaFoldDB" id="A0A368T183"/>